<dbReference type="FunCoup" id="A0A0G4EFG0">
    <property type="interactions" value="298"/>
</dbReference>
<dbReference type="InterPro" id="IPR023797">
    <property type="entry name" value="RNA3'_phos_cyclase_dom"/>
</dbReference>
<dbReference type="SUPFAM" id="SSF55205">
    <property type="entry name" value="EPT/RTPC-like"/>
    <property type="match status" value="1"/>
</dbReference>
<keyword evidence="3" id="KW-0690">Ribosome biogenesis</keyword>
<keyword evidence="4" id="KW-0539">Nucleus</keyword>
<evidence type="ECO:0000313" key="9">
    <source>
        <dbReference type="Proteomes" id="UP000041254"/>
    </source>
</evidence>
<reference evidence="8 9" key="1">
    <citation type="submission" date="2014-11" db="EMBL/GenBank/DDBJ databases">
        <authorList>
            <person name="Zhu J."/>
            <person name="Qi W."/>
            <person name="Song R."/>
        </authorList>
    </citation>
    <scope>NUCLEOTIDE SEQUENCE [LARGE SCALE GENOMIC DNA]</scope>
</reference>
<dbReference type="VEuPathDB" id="CryptoDB:Vbra_7142"/>
<dbReference type="InterPro" id="IPR020719">
    <property type="entry name" value="RNA3'_term_phos_cycl-like_CS"/>
</dbReference>
<feature type="region of interest" description="Disordered" evidence="5">
    <location>
        <begin position="395"/>
        <end position="424"/>
    </location>
</feature>
<comment type="similarity">
    <text evidence="2">Belongs to the RNA 3'-terminal cyclase family. Type 2 subfamily.</text>
</comment>
<feature type="domain" description="RNA 3'-terminal phosphate cyclase insert" evidence="7">
    <location>
        <begin position="178"/>
        <end position="278"/>
    </location>
</feature>
<dbReference type="OrthoDB" id="1911237at2759"/>
<dbReference type="InParanoid" id="A0A0G4EFG0"/>
<evidence type="ECO:0008006" key="10">
    <source>
        <dbReference type="Google" id="ProtNLM"/>
    </source>
</evidence>
<gene>
    <name evidence="8" type="ORF">Vbra_7142</name>
</gene>
<dbReference type="Pfam" id="PF05189">
    <property type="entry name" value="RTC_insert"/>
    <property type="match status" value="1"/>
</dbReference>
<feature type="domain" description="RNA 3'-terminal phosphate cyclase" evidence="6">
    <location>
        <begin position="3"/>
        <end position="387"/>
    </location>
</feature>
<dbReference type="OMA" id="YTDQNKG"/>
<dbReference type="InterPro" id="IPR000228">
    <property type="entry name" value="RNA3'_term_phos_cyc"/>
</dbReference>
<dbReference type="NCBIfam" id="TIGR03400">
    <property type="entry name" value="18S_RNA_Rcl1p"/>
    <property type="match status" value="1"/>
</dbReference>
<evidence type="ECO:0000256" key="5">
    <source>
        <dbReference type="SAM" id="MobiDB-lite"/>
    </source>
</evidence>
<evidence type="ECO:0000256" key="2">
    <source>
        <dbReference type="ARBA" id="ARBA00007089"/>
    </source>
</evidence>
<dbReference type="GO" id="GO:0004521">
    <property type="term" value="F:RNA endonuclease activity"/>
    <property type="evidence" value="ECO:0007669"/>
    <property type="project" value="TreeGrafter"/>
</dbReference>
<evidence type="ECO:0000256" key="1">
    <source>
        <dbReference type="ARBA" id="ARBA00004604"/>
    </source>
</evidence>
<dbReference type="GO" id="GO:0005730">
    <property type="term" value="C:nucleolus"/>
    <property type="evidence" value="ECO:0007669"/>
    <property type="project" value="UniProtKB-SubCell"/>
</dbReference>
<dbReference type="PhylomeDB" id="A0A0G4EFG0"/>
<dbReference type="InterPro" id="IPR013791">
    <property type="entry name" value="RNA3'-term_phos_cycl_insert"/>
</dbReference>
<dbReference type="Proteomes" id="UP000041254">
    <property type="component" value="Unassembled WGS sequence"/>
</dbReference>
<evidence type="ECO:0000256" key="3">
    <source>
        <dbReference type="ARBA" id="ARBA00022517"/>
    </source>
</evidence>
<name>A0A0G4EFG0_VITBC</name>
<dbReference type="GO" id="GO:0000479">
    <property type="term" value="P:endonucleolytic cleavage of tricistronic rRNA transcript (SSU-rRNA, 5.8S rRNA, LSU-rRNA)"/>
    <property type="evidence" value="ECO:0007669"/>
    <property type="project" value="TreeGrafter"/>
</dbReference>
<dbReference type="Pfam" id="PF01137">
    <property type="entry name" value="RTC"/>
    <property type="match status" value="1"/>
</dbReference>
<dbReference type="Gene3D" id="3.65.10.20">
    <property type="entry name" value="RNA 3'-terminal phosphate cyclase domain"/>
    <property type="match status" value="2"/>
</dbReference>
<accession>A0A0G4EFG0</accession>
<organism evidence="8 9">
    <name type="scientific">Vitrella brassicaformis (strain CCMP3155)</name>
    <dbReference type="NCBI Taxonomy" id="1169540"/>
    <lineage>
        <taxon>Eukaryota</taxon>
        <taxon>Sar</taxon>
        <taxon>Alveolata</taxon>
        <taxon>Colpodellida</taxon>
        <taxon>Vitrellaceae</taxon>
        <taxon>Vitrella</taxon>
    </lineage>
</organism>
<evidence type="ECO:0000313" key="8">
    <source>
        <dbReference type="EMBL" id="CEL94162.1"/>
    </source>
</evidence>
<dbReference type="AlphaFoldDB" id="A0A0G4EFG0"/>
<evidence type="ECO:0000256" key="4">
    <source>
        <dbReference type="ARBA" id="ARBA00023242"/>
    </source>
</evidence>
<dbReference type="InterPro" id="IPR016443">
    <property type="entry name" value="RNA3'_term_phos_cyc_type_2"/>
</dbReference>
<dbReference type="EMBL" id="CDMY01000209">
    <property type="protein sequence ID" value="CEL94162.1"/>
    <property type="molecule type" value="Genomic_DNA"/>
</dbReference>
<dbReference type="PANTHER" id="PTHR11096">
    <property type="entry name" value="RNA 3' TERMINAL PHOSPHATE CYCLASE"/>
    <property type="match status" value="1"/>
</dbReference>
<keyword evidence="9" id="KW-1185">Reference proteome</keyword>
<proteinExistence type="inferred from homology"/>
<protein>
    <recommendedName>
        <fullName evidence="10">RNA 3'-terminal phosphate cyclase domain-containing protein</fullName>
    </recommendedName>
</protein>
<dbReference type="PANTHER" id="PTHR11096:SF1">
    <property type="entry name" value="RNA 3'-TERMINAL PHOSPHATE CYCLASE-LIKE PROTEIN"/>
    <property type="match status" value="1"/>
</dbReference>
<dbReference type="CDD" id="cd00875">
    <property type="entry name" value="RNA_Cyclase_Class_I"/>
    <property type="match status" value="1"/>
</dbReference>
<evidence type="ECO:0000259" key="6">
    <source>
        <dbReference type="Pfam" id="PF01137"/>
    </source>
</evidence>
<dbReference type="STRING" id="1169540.A0A0G4EFG0"/>
<dbReference type="InterPro" id="IPR037136">
    <property type="entry name" value="RNA3'_phos_cyclase_dom_sf"/>
</dbReference>
<dbReference type="InterPro" id="IPR013792">
    <property type="entry name" value="RNA3'P_cycl/enolpyr_Trfase_a/b"/>
</dbReference>
<sequence>MLKYSGSSFLRQRLVLSTISGRPVKIDNIRAVDESPGLKDYEASLLRLLDKLTEGTQIQVDETGTVLRYRPGQLMGGDGFIHDCGTSRSIAYFLEVLIMLAPFAKAPLSITLRGITSDNRDPSIDTVRTVTLPLLRHFGVIEGLSLKIIRRGAVPQGGGEVLFECPIVKKIAPVRLLDVGRIKRVRGVAFTARVSQQHAARVVDRARGLLNRFLPDVWIYTEHAKGDKSGNSPGFGVSLVAETMKGFSKGADVCSDGTLQALTETTQTGDGQQSERISGRRSIVRQLAKREEEKTQMAGGNSQMDDESAGIESAMTQSELVGKLAASRLLLEIRSGGVTDSTHQYLPLYFMALAEEHQQCKVRLSRLTPYTVQFLRHVRDFLGVAFELTEDTDRMKEQTELQTPLKAEEELNDGQGLLQDDGGEDENDGVFPSTVVCTCVGRGLVNIARRTF</sequence>
<dbReference type="PROSITE" id="PS01287">
    <property type="entry name" value="RTC"/>
    <property type="match status" value="1"/>
</dbReference>
<comment type="subcellular location">
    <subcellularLocation>
        <location evidence="1">Nucleus</location>
        <location evidence="1">Nucleolus</location>
    </subcellularLocation>
</comment>
<evidence type="ECO:0000259" key="7">
    <source>
        <dbReference type="Pfam" id="PF05189"/>
    </source>
</evidence>